<sequence length="155" mass="17214">MKLLPLAKLDWISRRVLLKQIELSKRLNLPLNVHSRSAGKPVITFLIENGCEKVQLHAFSGNAKNAKAGIDAGFYFSIPPSFSNAEGKKQLIEAIPMDQLLLETDSPVLGPDKQARNEPANIKISAEFIANVKNISVEDVVKKTTENAYRLYQTL</sequence>
<evidence type="ECO:0000313" key="2">
    <source>
        <dbReference type="WBParaSite" id="JU765_v2.g4905.t1"/>
    </source>
</evidence>
<reference evidence="2" key="1">
    <citation type="submission" date="2022-11" db="UniProtKB">
        <authorList>
            <consortium name="WormBaseParasite"/>
        </authorList>
    </citation>
    <scope>IDENTIFICATION</scope>
</reference>
<proteinExistence type="predicted"/>
<dbReference type="Proteomes" id="UP000887576">
    <property type="component" value="Unplaced"/>
</dbReference>
<name>A0AC34R9V0_9BILA</name>
<organism evidence="1 2">
    <name type="scientific">Panagrolaimus sp. JU765</name>
    <dbReference type="NCBI Taxonomy" id="591449"/>
    <lineage>
        <taxon>Eukaryota</taxon>
        <taxon>Metazoa</taxon>
        <taxon>Ecdysozoa</taxon>
        <taxon>Nematoda</taxon>
        <taxon>Chromadorea</taxon>
        <taxon>Rhabditida</taxon>
        <taxon>Tylenchina</taxon>
        <taxon>Panagrolaimomorpha</taxon>
        <taxon>Panagrolaimoidea</taxon>
        <taxon>Panagrolaimidae</taxon>
        <taxon>Panagrolaimus</taxon>
    </lineage>
</organism>
<protein>
    <submittedName>
        <fullName evidence="2">Uncharacterized protein</fullName>
    </submittedName>
</protein>
<dbReference type="WBParaSite" id="JU765_v2.g4905.t1">
    <property type="protein sequence ID" value="JU765_v2.g4905.t1"/>
    <property type="gene ID" value="JU765_v2.g4905"/>
</dbReference>
<evidence type="ECO:0000313" key="1">
    <source>
        <dbReference type="Proteomes" id="UP000887576"/>
    </source>
</evidence>
<accession>A0AC34R9V0</accession>